<dbReference type="AlphaFoldDB" id="A0AA43RJB3"/>
<evidence type="ECO:0000256" key="14">
    <source>
        <dbReference type="ARBA" id="ARBA00022909"/>
    </source>
</evidence>
<dbReference type="GO" id="GO:0046656">
    <property type="term" value="P:folic acid biosynthetic process"/>
    <property type="evidence" value="ECO:0007669"/>
    <property type="project" value="UniProtKB-KW"/>
</dbReference>
<evidence type="ECO:0000256" key="10">
    <source>
        <dbReference type="ARBA" id="ARBA00022741"/>
    </source>
</evidence>
<evidence type="ECO:0000256" key="1">
    <source>
        <dbReference type="ARBA" id="ARBA00000012"/>
    </source>
</evidence>
<dbReference type="InterPro" id="IPR035907">
    <property type="entry name" value="Hppk_sf"/>
</dbReference>
<keyword evidence="18" id="KW-1185">Reference proteome</keyword>
<evidence type="ECO:0000256" key="15">
    <source>
        <dbReference type="ARBA" id="ARBA00023268"/>
    </source>
</evidence>
<comment type="similarity">
    <text evidence="7">In the C-terminal section; belongs to the DHPS family.</text>
</comment>
<dbReference type="PANTHER" id="PTHR20941:SF1">
    <property type="entry name" value="FOLIC ACID SYNTHESIS PROTEIN FOL1"/>
    <property type="match status" value="1"/>
</dbReference>
<dbReference type="GO" id="GO:0005524">
    <property type="term" value="F:ATP binding"/>
    <property type="evidence" value="ECO:0007669"/>
    <property type="project" value="UniProtKB-KW"/>
</dbReference>
<dbReference type="PANTHER" id="PTHR20941">
    <property type="entry name" value="FOLATE SYNTHESIS PROTEINS"/>
    <property type="match status" value="1"/>
</dbReference>
<evidence type="ECO:0000256" key="5">
    <source>
        <dbReference type="ARBA" id="ARBA00005051"/>
    </source>
</evidence>
<dbReference type="Pfam" id="PF00809">
    <property type="entry name" value="Pterin_bind"/>
    <property type="match status" value="1"/>
</dbReference>
<dbReference type="Gene3D" id="3.20.20.20">
    <property type="entry name" value="Dihydropteroate synthase-like"/>
    <property type="match status" value="1"/>
</dbReference>
<evidence type="ECO:0000256" key="13">
    <source>
        <dbReference type="ARBA" id="ARBA00022842"/>
    </source>
</evidence>
<evidence type="ECO:0000256" key="7">
    <source>
        <dbReference type="ARBA" id="ARBA00009951"/>
    </source>
</evidence>
<evidence type="ECO:0000256" key="11">
    <source>
        <dbReference type="ARBA" id="ARBA00022777"/>
    </source>
</evidence>
<evidence type="ECO:0000256" key="8">
    <source>
        <dbReference type="ARBA" id="ARBA00022679"/>
    </source>
</evidence>
<comment type="pathway">
    <text evidence="5">Cofactor biosynthesis; tetrahydrofolate biosynthesis; 2-amino-4-hydroxy-6-hydroxymethyl-7,8-dihydropteridine diphosphate from 7,8-dihydroneopterin triphosphate: step 4/4.</text>
</comment>
<evidence type="ECO:0000313" key="17">
    <source>
        <dbReference type="EMBL" id="MDO4841891.1"/>
    </source>
</evidence>
<dbReference type="InterPro" id="IPR045031">
    <property type="entry name" value="DHP_synth-like"/>
</dbReference>
<name>A0AA43RJB3_9ACTN</name>
<dbReference type="Gene3D" id="3.30.70.560">
    <property type="entry name" value="7,8-Dihydro-6-hydroxymethylpterin-pyrophosphokinase HPPK"/>
    <property type="match status" value="1"/>
</dbReference>
<keyword evidence="10" id="KW-0547">Nucleotide-binding</keyword>
<comment type="pathway">
    <text evidence="4">Cofactor biosynthesis; tetrahydrofolate biosynthesis; 7,8-dihydrofolate from 2-amino-4-hydroxy-6-hydroxymethyl-7,8-dihydropteridine diphosphate and 4-aminobenzoate: step 1/2.</text>
</comment>
<comment type="catalytic activity">
    <reaction evidence="1">
        <text>(7,8-dihydropterin-6-yl)methyl diphosphate + 4-aminobenzoate = 7,8-dihydropteroate + diphosphate</text>
        <dbReference type="Rhea" id="RHEA:19949"/>
        <dbReference type="ChEBI" id="CHEBI:17836"/>
        <dbReference type="ChEBI" id="CHEBI:17839"/>
        <dbReference type="ChEBI" id="CHEBI:33019"/>
        <dbReference type="ChEBI" id="CHEBI:72950"/>
        <dbReference type="EC" id="2.5.1.15"/>
    </reaction>
</comment>
<dbReference type="GO" id="GO:0046872">
    <property type="term" value="F:metal ion binding"/>
    <property type="evidence" value="ECO:0007669"/>
    <property type="project" value="UniProtKB-KW"/>
</dbReference>
<dbReference type="GO" id="GO:0003848">
    <property type="term" value="F:2-amino-4-hydroxy-6-hydroxymethyldihydropteridine diphosphokinase activity"/>
    <property type="evidence" value="ECO:0007669"/>
    <property type="project" value="UniProtKB-EC"/>
</dbReference>
<evidence type="ECO:0000256" key="12">
    <source>
        <dbReference type="ARBA" id="ARBA00022840"/>
    </source>
</evidence>
<keyword evidence="12" id="KW-0067">ATP-binding</keyword>
<dbReference type="InterPro" id="IPR011005">
    <property type="entry name" value="Dihydropteroate_synth-like_sf"/>
</dbReference>
<dbReference type="EC" id="2.5.1.15" evidence="17"/>
<sequence length="439" mass="48240">MFWKCGKFEFDTRIPVIMGIVNVTPDSFSDGGKNFDPSDAVANAKQLVADGAKIIDVGGESTRPGSIEVTPTEEWERIAPVVEALVAADICVSVDTRHAEVAKKAVDAGASIINDISGFVDPAMVEVAKNSDCGLVVMHMRGTPQTMGELTEYENVVSEVRDWLKSQADMLVQAGISPERICVDPGPGFAKTPEQTRDVMRNMHEFRHLGFPVMAAPSRKRYLALCGNCDDLEAKDNLTATECLQACEWGAGVVRVHNVARTAAELAKLRPLVVLGLGANIAIYAQDASERIECLKSQINMAITEMLSLPDTELIDVSPFYESEPAYKEDQDTFLNCVAVLRCGIPPLELLQYLHVIEDSLGRKREVENGPRTIDIDIEDYQLYVCESDELTLPHVNICERDFVVKPFNDVLPNHVLADGTTLDRVDEIARVGLAHRVN</sequence>
<protein>
    <submittedName>
        <fullName evidence="17">Dihydropteroate synthase</fullName>
        <ecNumber evidence="17">2.5.1.15</ecNumber>
    </submittedName>
</protein>
<evidence type="ECO:0000256" key="9">
    <source>
        <dbReference type="ARBA" id="ARBA00022723"/>
    </source>
</evidence>
<keyword evidence="14" id="KW-0289">Folate biosynthesis</keyword>
<dbReference type="GO" id="GO:0016301">
    <property type="term" value="F:kinase activity"/>
    <property type="evidence" value="ECO:0007669"/>
    <property type="project" value="UniProtKB-KW"/>
</dbReference>
<dbReference type="GO" id="GO:0046654">
    <property type="term" value="P:tetrahydrofolate biosynthetic process"/>
    <property type="evidence" value="ECO:0007669"/>
    <property type="project" value="TreeGrafter"/>
</dbReference>
<dbReference type="NCBIfam" id="TIGR01498">
    <property type="entry name" value="folK"/>
    <property type="match status" value="1"/>
</dbReference>
<dbReference type="Proteomes" id="UP001168575">
    <property type="component" value="Unassembled WGS sequence"/>
</dbReference>
<dbReference type="EMBL" id="JAUMVS010000061">
    <property type="protein sequence ID" value="MDO4841891.1"/>
    <property type="molecule type" value="Genomic_DNA"/>
</dbReference>
<dbReference type="PROSITE" id="PS00793">
    <property type="entry name" value="DHPS_2"/>
    <property type="match status" value="1"/>
</dbReference>
<proteinExistence type="inferred from homology"/>
<accession>A0AA43RJB3</accession>
<gene>
    <name evidence="17" type="primary">folP</name>
    <name evidence="17" type="ORF">Q3982_04360</name>
</gene>
<organism evidence="17 18">
    <name type="scientific">Phoenicibacter congonensis</name>
    <dbReference type="NCBI Taxonomy" id="1944646"/>
    <lineage>
        <taxon>Bacteria</taxon>
        <taxon>Bacillati</taxon>
        <taxon>Actinomycetota</taxon>
        <taxon>Coriobacteriia</taxon>
        <taxon>Eggerthellales</taxon>
        <taxon>Eggerthellaceae</taxon>
        <taxon>Phoenicibacter</taxon>
    </lineage>
</organism>
<comment type="caution">
    <text evidence="17">The sequence shown here is derived from an EMBL/GenBank/DDBJ whole genome shotgun (WGS) entry which is preliminary data.</text>
</comment>
<comment type="catalytic activity">
    <reaction evidence="2">
        <text>6-hydroxymethyl-7,8-dihydropterin + ATP = (7,8-dihydropterin-6-yl)methyl diphosphate + AMP + H(+)</text>
        <dbReference type="Rhea" id="RHEA:11412"/>
        <dbReference type="ChEBI" id="CHEBI:15378"/>
        <dbReference type="ChEBI" id="CHEBI:30616"/>
        <dbReference type="ChEBI" id="CHEBI:44841"/>
        <dbReference type="ChEBI" id="CHEBI:72950"/>
        <dbReference type="ChEBI" id="CHEBI:456215"/>
        <dbReference type="EC" id="2.7.6.3"/>
    </reaction>
</comment>
<dbReference type="CDD" id="cd00739">
    <property type="entry name" value="DHPS"/>
    <property type="match status" value="1"/>
</dbReference>
<evidence type="ECO:0000256" key="3">
    <source>
        <dbReference type="ARBA" id="ARBA00001946"/>
    </source>
</evidence>
<dbReference type="SUPFAM" id="SSF51717">
    <property type="entry name" value="Dihydropteroate synthetase-like"/>
    <property type="match status" value="1"/>
</dbReference>
<evidence type="ECO:0000256" key="4">
    <source>
        <dbReference type="ARBA" id="ARBA00004763"/>
    </source>
</evidence>
<keyword evidence="11" id="KW-0418">Kinase</keyword>
<dbReference type="SUPFAM" id="SSF55083">
    <property type="entry name" value="6-hydroxymethyl-7,8-dihydropterin pyrophosphokinase, HPPK"/>
    <property type="match status" value="1"/>
</dbReference>
<dbReference type="InterPro" id="IPR000489">
    <property type="entry name" value="Pterin-binding_dom"/>
</dbReference>
<dbReference type="PROSITE" id="PS50972">
    <property type="entry name" value="PTERIN_BINDING"/>
    <property type="match status" value="1"/>
</dbReference>
<dbReference type="InterPro" id="IPR000550">
    <property type="entry name" value="Hppk"/>
</dbReference>
<reference evidence="17" key="1">
    <citation type="submission" date="2023-07" db="EMBL/GenBank/DDBJ databases">
        <title>Between Cages and Wild: Unraveling the Impact of Captivity on Animal Microbiomes and Antimicrobial Resistance.</title>
        <authorList>
            <person name="Schmartz G.P."/>
            <person name="Rehner J."/>
            <person name="Schuff M.J."/>
            <person name="Becker S.L."/>
            <person name="Kravczyk M."/>
            <person name="Gurevich A."/>
            <person name="Francke R."/>
            <person name="Mueller R."/>
            <person name="Keller V."/>
            <person name="Keller A."/>
        </authorList>
    </citation>
    <scope>NUCLEOTIDE SEQUENCE</scope>
    <source>
        <strain evidence="17">S12M_St_49</strain>
    </source>
</reference>
<dbReference type="CDD" id="cd00483">
    <property type="entry name" value="HPPK"/>
    <property type="match status" value="1"/>
</dbReference>
<evidence type="ECO:0000256" key="6">
    <source>
        <dbReference type="ARBA" id="ARBA00009503"/>
    </source>
</evidence>
<feature type="domain" description="Pterin-binding" evidence="16">
    <location>
        <begin position="15"/>
        <end position="268"/>
    </location>
</feature>
<evidence type="ECO:0000256" key="2">
    <source>
        <dbReference type="ARBA" id="ARBA00000198"/>
    </source>
</evidence>
<dbReference type="GO" id="GO:0004156">
    <property type="term" value="F:dihydropteroate synthase activity"/>
    <property type="evidence" value="ECO:0007669"/>
    <property type="project" value="UniProtKB-EC"/>
</dbReference>
<comment type="similarity">
    <text evidence="6">Belongs to the DHPS family.</text>
</comment>
<dbReference type="NCBIfam" id="TIGR01496">
    <property type="entry name" value="DHPS"/>
    <property type="match status" value="1"/>
</dbReference>
<dbReference type="Pfam" id="PF01288">
    <property type="entry name" value="HPPK"/>
    <property type="match status" value="1"/>
</dbReference>
<comment type="cofactor">
    <cofactor evidence="3">
        <name>Mg(2+)</name>
        <dbReference type="ChEBI" id="CHEBI:18420"/>
    </cofactor>
</comment>
<evidence type="ECO:0000259" key="16">
    <source>
        <dbReference type="PROSITE" id="PS50972"/>
    </source>
</evidence>
<keyword evidence="13" id="KW-0460">Magnesium</keyword>
<dbReference type="InterPro" id="IPR006390">
    <property type="entry name" value="DHP_synth_dom"/>
</dbReference>
<keyword evidence="15" id="KW-0511">Multifunctional enzyme</keyword>
<keyword evidence="8 17" id="KW-0808">Transferase</keyword>
<dbReference type="PROSITE" id="PS00792">
    <property type="entry name" value="DHPS_1"/>
    <property type="match status" value="1"/>
</dbReference>
<keyword evidence="9" id="KW-0479">Metal-binding</keyword>
<dbReference type="GO" id="GO:0005829">
    <property type="term" value="C:cytosol"/>
    <property type="evidence" value="ECO:0007669"/>
    <property type="project" value="TreeGrafter"/>
</dbReference>
<evidence type="ECO:0000313" key="18">
    <source>
        <dbReference type="Proteomes" id="UP001168575"/>
    </source>
</evidence>